<dbReference type="InterPro" id="IPR036610">
    <property type="entry name" value="PEBP-like_sf"/>
</dbReference>
<organism evidence="1 2">
    <name type="scientific">Syphacia muris</name>
    <dbReference type="NCBI Taxonomy" id="451379"/>
    <lineage>
        <taxon>Eukaryota</taxon>
        <taxon>Metazoa</taxon>
        <taxon>Ecdysozoa</taxon>
        <taxon>Nematoda</taxon>
        <taxon>Chromadorea</taxon>
        <taxon>Rhabditida</taxon>
        <taxon>Spirurina</taxon>
        <taxon>Oxyuridomorpha</taxon>
        <taxon>Oxyuroidea</taxon>
        <taxon>Oxyuridae</taxon>
        <taxon>Syphacia</taxon>
    </lineage>
</organism>
<name>A0A0N5ABY9_9BILA</name>
<proteinExistence type="predicted"/>
<reference evidence="2" key="1">
    <citation type="submission" date="2017-02" db="UniProtKB">
        <authorList>
            <consortium name="WormBaseParasite"/>
        </authorList>
    </citation>
    <scope>IDENTIFICATION</scope>
</reference>
<accession>A0A0N5ABY9</accession>
<dbReference type="Proteomes" id="UP000046393">
    <property type="component" value="Unplaced"/>
</dbReference>
<protein>
    <submittedName>
        <fullName evidence="2">Cysteine protease</fullName>
    </submittedName>
</protein>
<sequence>MSVATISSPAVPLTCHPETNPCPVTGTNTECQFSFRSFMYVCCQDRDDVRPPVCPKYHDTLGTFCGGSRSMCPRGYKCMKSRYDPNIELCCHPNRTLKHPEPETSFVDHEVTPMIIPKAPRNLLKVNYKGTNLTVGQLISNENIADLEDEPQLYANNFEDDKLYTILMFDLTRDNAPAVLWLDSDVSAIDGRLISNEKRKSKIAYQRPNGDEPPQGTHIVVVAVFEQNDNWAEKNLRKLTFEESGSIKEWINTSANISKRPIAGTLFGVSFRNA</sequence>
<dbReference type="AlphaFoldDB" id="A0A0N5ABY9"/>
<evidence type="ECO:0000313" key="2">
    <source>
        <dbReference type="WBParaSite" id="SMUV_0000166501-mRNA-1"/>
    </source>
</evidence>
<keyword evidence="1" id="KW-1185">Reference proteome</keyword>
<dbReference type="Gene3D" id="3.90.280.10">
    <property type="entry name" value="PEBP-like"/>
    <property type="match status" value="1"/>
</dbReference>
<dbReference type="SUPFAM" id="SSF49777">
    <property type="entry name" value="PEBP-like"/>
    <property type="match status" value="1"/>
</dbReference>
<evidence type="ECO:0000313" key="1">
    <source>
        <dbReference type="Proteomes" id="UP000046393"/>
    </source>
</evidence>
<dbReference type="WBParaSite" id="SMUV_0000166501-mRNA-1">
    <property type="protein sequence ID" value="SMUV_0000166501-mRNA-1"/>
    <property type="gene ID" value="SMUV_0000166501"/>
</dbReference>